<gene>
    <name evidence="2" type="ORF">K458DRAFT_323138</name>
</gene>
<evidence type="ECO:0000256" key="1">
    <source>
        <dbReference type="SAM" id="Phobius"/>
    </source>
</evidence>
<proteinExistence type="predicted"/>
<keyword evidence="3" id="KW-1185">Reference proteome</keyword>
<dbReference type="AlphaFoldDB" id="A0A6G1IDG5"/>
<keyword evidence="1" id="KW-1133">Transmembrane helix</keyword>
<reference evidence="2" key="1">
    <citation type="journal article" date="2020" name="Stud. Mycol.">
        <title>101 Dothideomycetes genomes: a test case for predicting lifestyles and emergence of pathogens.</title>
        <authorList>
            <person name="Haridas S."/>
            <person name="Albert R."/>
            <person name="Binder M."/>
            <person name="Bloem J."/>
            <person name="Labutti K."/>
            <person name="Salamov A."/>
            <person name="Andreopoulos B."/>
            <person name="Baker S."/>
            <person name="Barry K."/>
            <person name="Bills G."/>
            <person name="Bluhm B."/>
            <person name="Cannon C."/>
            <person name="Castanera R."/>
            <person name="Culley D."/>
            <person name="Daum C."/>
            <person name="Ezra D."/>
            <person name="Gonzalez J."/>
            <person name="Henrissat B."/>
            <person name="Kuo A."/>
            <person name="Liang C."/>
            <person name="Lipzen A."/>
            <person name="Lutzoni F."/>
            <person name="Magnuson J."/>
            <person name="Mondo S."/>
            <person name="Nolan M."/>
            <person name="Ohm R."/>
            <person name="Pangilinan J."/>
            <person name="Park H.-J."/>
            <person name="Ramirez L."/>
            <person name="Alfaro M."/>
            <person name="Sun H."/>
            <person name="Tritt A."/>
            <person name="Yoshinaga Y."/>
            <person name="Zwiers L.-H."/>
            <person name="Turgeon B."/>
            <person name="Goodwin S."/>
            <person name="Spatafora J."/>
            <person name="Crous P."/>
            <person name="Grigoriev I."/>
        </authorList>
    </citation>
    <scope>NUCLEOTIDE SEQUENCE</scope>
    <source>
        <strain evidence="2">CBS 122367</strain>
    </source>
</reference>
<protein>
    <submittedName>
        <fullName evidence="2">Uncharacterized protein</fullName>
    </submittedName>
</protein>
<feature type="transmembrane region" description="Helical" evidence="1">
    <location>
        <begin position="176"/>
        <end position="196"/>
    </location>
</feature>
<evidence type="ECO:0000313" key="2">
    <source>
        <dbReference type="EMBL" id="KAF2676011.1"/>
    </source>
</evidence>
<organism evidence="2 3">
    <name type="scientific">Lentithecium fluviatile CBS 122367</name>
    <dbReference type="NCBI Taxonomy" id="1168545"/>
    <lineage>
        <taxon>Eukaryota</taxon>
        <taxon>Fungi</taxon>
        <taxon>Dikarya</taxon>
        <taxon>Ascomycota</taxon>
        <taxon>Pezizomycotina</taxon>
        <taxon>Dothideomycetes</taxon>
        <taxon>Pleosporomycetidae</taxon>
        <taxon>Pleosporales</taxon>
        <taxon>Massarineae</taxon>
        <taxon>Lentitheciaceae</taxon>
        <taxon>Lentithecium</taxon>
    </lineage>
</organism>
<dbReference type="Proteomes" id="UP000799291">
    <property type="component" value="Unassembled WGS sequence"/>
</dbReference>
<accession>A0A6G1IDG5</accession>
<evidence type="ECO:0000313" key="3">
    <source>
        <dbReference type="Proteomes" id="UP000799291"/>
    </source>
</evidence>
<name>A0A6G1IDG5_9PLEO</name>
<sequence>MTFLTLITLPSVLAEEVSSSSVPSACQAICSPIVQLTTTCDVDPGEMDMDDMDMDGKDKDMDMGNMPMRKRMDMSSDEEKVEADCICNNKSFDVGAVMPLCASCMAQNANETAVEDAADINRIMSQCSFTSTTYAPSATSLLSDVQVQATQPAITMMAGMDSQMGVAGRVEATPGVWAMGMVLGSLGLGGGLLAGIL</sequence>
<keyword evidence="1" id="KW-0472">Membrane</keyword>
<dbReference type="OrthoDB" id="4843554at2759"/>
<keyword evidence="1" id="KW-0812">Transmembrane</keyword>
<dbReference type="EMBL" id="MU005642">
    <property type="protein sequence ID" value="KAF2676011.1"/>
    <property type="molecule type" value="Genomic_DNA"/>
</dbReference>